<proteinExistence type="predicted"/>
<gene>
    <name evidence="1" type="ORF">METZ01_LOCUS48792</name>
</gene>
<organism evidence="1">
    <name type="scientific">marine metagenome</name>
    <dbReference type="NCBI Taxonomy" id="408172"/>
    <lineage>
        <taxon>unclassified sequences</taxon>
        <taxon>metagenomes</taxon>
        <taxon>ecological metagenomes</taxon>
    </lineage>
</organism>
<dbReference type="AlphaFoldDB" id="A0A381RY30"/>
<sequence length="225" mass="26192">MKKISIAILILLNISYSQSTSSLESWENILQTPELVEYFKGIFNSLGVIVEETNEKFTINHTGNSFEFEMGINEEKVDFVVPAKLQNIQNMIAHSQDGKISLEESWRIMDVLFTPLTRVTLQTPVLSINWRRKLAGVEDLTHVYLINPTGGEASKHTLIYVKGQWLVLKGTHGKPRRTYRMNPEQAIEYQREIFAAMQKDTFWAWWKFASYYKKWRKTCSVTHKL</sequence>
<accession>A0A381RY30</accession>
<dbReference type="EMBL" id="UINC01002368">
    <property type="protein sequence ID" value="SUZ95938.1"/>
    <property type="molecule type" value="Genomic_DNA"/>
</dbReference>
<protein>
    <submittedName>
        <fullName evidence="1">Uncharacterized protein</fullName>
    </submittedName>
</protein>
<name>A0A381RY30_9ZZZZ</name>
<reference evidence="1" key="1">
    <citation type="submission" date="2018-05" db="EMBL/GenBank/DDBJ databases">
        <authorList>
            <person name="Lanie J.A."/>
            <person name="Ng W.-L."/>
            <person name="Kazmierczak K.M."/>
            <person name="Andrzejewski T.M."/>
            <person name="Davidsen T.M."/>
            <person name="Wayne K.J."/>
            <person name="Tettelin H."/>
            <person name="Glass J.I."/>
            <person name="Rusch D."/>
            <person name="Podicherti R."/>
            <person name="Tsui H.-C.T."/>
            <person name="Winkler M.E."/>
        </authorList>
    </citation>
    <scope>NUCLEOTIDE SEQUENCE</scope>
</reference>
<evidence type="ECO:0000313" key="1">
    <source>
        <dbReference type="EMBL" id="SUZ95938.1"/>
    </source>
</evidence>